<dbReference type="PROSITE" id="PS01360">
    <property type="entry name" value="ZF_MYND_1"/>
    <property type="match status" value="1"/>
</dbReference>
<dbReference type="Proteomes" id="UP000615446">
    <property type="component" value="Unassembled WGS sequence"/>
</dbReference>
<dbReference type="AlphaFoldDB" id="A0A8H3LH17"/>
<gene>
    <name evidence="6" type="ORF">RCL2_001533100</name>
</gene>
<keyword evidence="2 4" id="KW-0863">Zinc-finger</keyword>
<organism evidence="6 7">
    <name type="scientific">Rhizophagus clarus</name>
    <dbReference type="NCBI Taxonomy" id="94130"/>
    <lineage>
        <taxon>Eukaryota</taxon>
        <taxon>Fungi</taxon>
        <taxon>Fungi incertae sedis</taxon>
        <taxon>Mucoromycota</taxon>
        <taxon>Glomeromycotina</taxon>
        <taxon>Glomeromycetes</taxon>
        <taxon>Glomerales</taxon>
        <taxon>Glomeraceae</taxon>
        <taxon>Rhizophagus</taxon>
    </lineage>
</organism>
<comment type="caution">
    <text evidence="6">The sequence shown here is derived from an EMBL/GenBank/DDBJ whole genome shotgun (WGS) entry which is preliminary data.</text>
</comment>
<evidence type="ECO:0000313" key="6">
    <source>
        <dbReference type="EMBL" id="GES88377.1"/>
    </source>
</evidence>
<dbReference type="CDD" id="cd23024">
    <property type="entry name" value="zf-HIT_ZNHIT2-3"/>
    <property type="match status" value="1"/>
</dbReference>
<dbReference type="Gene3D" id="6.10.140.2220">
    <property type="match status" value="1"/>
</dbReference>
<evidence type="ECO:0000256" key="4">
    <source>
        <dbReference type="PROSITE-ProRule" id="PRU00134"/>
    </source>
</evidence>
<dbReference type="GO" id="GO:0008270">
    <property type="term" value="F:zinc ion binding"/>
    <property type="evidence" value="ECO:0007669"/>
    <property type="project" value="UniProtKB-KW"/>
</dbReference>
<dbReference type="OrthoDB" id="437457at2759"/>
<accession>A0A8H3LH17</accession>
<dbReference type="SUPFAM" id="SSF144232">
    <property type="entry name" value="HIT/MYND zinc finger-like"/>
    <property type="match status" value="1"/>
</dbReference>
<reference evidence="6" key="1">
    <citation type="submission" date="2019-10" db="EMBL/GenBank/DDBJ databases">
        <title>Conservation and host-specific expression of non-tandemly repeated heterogenous ribosome RNA gene in arbuscular mycorrhizal fungi.</title>
        <authorList>
            <person name="Maeda T."/>
            <person name="Kobayashi Y."/>
            <person name="Nakagawa T."/>
            <person name="Ezawa T."/>
            <person name="Yamaguchi K."/>
            <person name="Bino T."/>
            <person name="Nishimoto Y."/>
            <person name="Shigenobu S."/>
            <person name="Kawaguchi M."/>
        </authorList>
    </citation>
    <scope>NUCLEOTIDE SEQUENCE</scope>
    <source>
        <strain evidence="6">HR1</strain>
    </source>
</reference>
<evidence type="ECO:0000256" key="1">
    <source>
        <dbReference type="ARBA" id="ARBA00022723"/>
    </source>
</evidence>
<evidence type="ECO:0000256" key="3">
    <source>
        <dbReference type="ARBA" id="ARBA00022833"/>
    </source>
</evidence>
<keyword evidence="1" id="KW-0479">Metal-binding</keyword>
<evidence type="ECO:0000259" key="5">
    <source>
        <dbReference type="PROSITE" id="PS50865"/>
    </source>
</evidence>
<feature type="domain" description="MYND-type" evidence="5">
    <location>
        <begin position="4"/>
        <end position="40"/>
    </location>
</feature>
<protein>
    <submittedName>
        <fullName evidence="6">Zinc finger MYND domain-containing protein 10</fullName>
    </submittedName>
</protein>
<dbReference type="Pfam" id="PF01753">
    <property type="entry name" value="zf-MYND"/>
    <property type="match status" value="1"/>
</dbReference>
<dbReference type="PROSITE" id="PS50865">
    <property type="entry name" value="ZF_MYND_2"/>
    <property type="match status" value="1"/>
</dbReference>
<keyword evidence="3" id="KW-0862">Zinc</keyword>
<dbReference type="InterPro" id="IPR002893">
    <property type="entry name" value="Znf_MYND"/>
</dbReference>
<evidence type="ECO:0000313" key="7">
    <source>
        <dbReference type="Proteomes" id="UP000615446"/>
    </source>
</evidence>
<name>A0A8H3LH17_9GLOM</name>
<proteinExistence type="predicted"/>
<sequence>MNKCNVCQKPCKNRCSRCQQTYYCSKACQKQDYKDHKEICVTQQPNVRVIVPNFKREYAEKYPREKSQIQLLARVQGNLQFNEDSIDKILQFNDNKIRRWRSWSKELSDFLSSPRQIGDIFARTTPIPYFSDTGSCALSFSNTHKQSLSLNQGKVHVAVGFVDLDLLLQATIVQSEDSTEQANKFIGYEGSVYAVAKTNVIVEMMMGKAPVRSIIEVWFSTVWTIETLKYFETAAKNVLQFENAPNDKPPNPTKKELHPEVRSLISHWCQSVSSPKSRKNAHDLWASTFDRADSIFAIVPNLVEPRDRVQVARHILTGEFPLMNDQQSKNLVASITMFNCNDGISPHSTSEFMLHMMPMNAILPKYQRENTSFLDALYNFLEDAITKVCTWLSPPIEMMEIYLHFQMVTSDDSGLLNSIKQLNASTMSWSNICDYFPACDFHKLIKACSGSNTVHVMSSMNWVTEVFGGHITDYDDSRVRRKILIDARKMILESGPTIDSSGYFRYDQIFKHPHNISNVFLARRVKDNWQSHFFRGQAVDNVDVSFSQYAHTHRIHELLNISFSVKLIGTQFPLLEEQFSIGFTNATPFRVEDKAKTYLYTNVLLPVKALLIPQKHLLQYSN</sequence>
<evidence type="ECO:0000256" key="2">
    <source>
        <dbReference type="ARBA" id="ARBA00022771"/>
    </source>
</evidence>
<dbReference type="EMBL" id="BLAL01000178">
    <property type="protein sequence ID" value="GES88377.1"/>
    <property type="molecule type" value="Genomic_DNA"/>
</dbReference>